<evidence type="ECO:0000259" key="1">
    <source>
        <dbReference type="Pfam" id="PF22187"/>
    </source>
</evidence>
<comment type="caution">
    <text evidence="2">The sequence shown here is derived from an EMBL/GenBank/DDBJ whole genome shotgun (WGS) entry which is preliminary data.</text>
</comment>
<dbReference type="AlphaFoldDB" id="X1IQ39"/>
<gene>
    <name evidence="2" type="ORF">S03H2_55014</name>
</gene>
<accession>X1IQ39</accession>
<feature type="non-terminal residue" evidence="2">
    <location>
        <position position="153"/>
    </location>
</feature>
<organism evidence="2">
    <name type="scientific">marine sediment metagenome</name>
    <dbReference type="NCBI Taxonomy" id="412755"/>
    <lineage>
        <taxon>unclassified sequences</taxon>
        <taxon>metagenomes</taxon>
        <taxon>ecological metagenomes</taxon>
    </lineage>
</organism>
<reference evidence="2" key="1">
    <citation type="journal article" date="2014" name="Front. Microbiol.">
        <title>High frequency of phylogenetically diverse reductive dehalogenase-homologous genes in deep subseafloor sedimentary metagenomes.</title>
        <authorList>
            <person name="Kawai M."/>
            <person name="Futagami T."/>
            <person name="Toyoda A."/>
            <person name="Takaki Y."/>
            <person name="Nishi S."/>
            <person name="Hori S."/>
            <person name="Arai W."/>
            <person name="Tsubouchi T."/>
            <person name="Morono Y."/>
            <person name="Uchiyama I."/>
            <person name="Ito T."/>
            <person name="Fujiyama A."/>
            <person name="Inagaki F."/>
            <person name="Takami H."/>
        </authorList>
    </citation>
    <scope>NUCLEOTIDE SEQUENCE</scope>
    <source>
        <strain evidence="2">Expedition CK06-06</strain>
    </source>
</reference>
<feature type="domain" description="DUF6946" evidence="1">
    <location>
        <begin position="15"/>
        <end position="149"/>
    </location>
</feature>
<dbReference type="EMBL" id="BARU01035114">
    <property type="protein sequence ID" value="GAH71370.1"/>
    <property type="molecule type" value="Genomic_DNA"/>
</dbReference>
<proteinExistence type="predicted"/>
<dbReference type="Pfam" id="PF22187">
    <property type="entry name" value="DUF6946"/>
    <property type="match status" value="1"/>
</dbReference>
<evidence type="ECO:0000313" key="2">
    <source>
        <dbReference type="EMBL" id="GAH71370.1"/>
    </source>
</evidence>
<sequence>MHQKGKRQVSRFFIPANMPEDWKSLLAKPDRQWRTGYSAQSLAYCWQEANDFPESVRSVFRDSKIDLFENIELLLAFPEYKQPLPGGKRASQSDIFILAKGNNQLVSITVEGKVSEPFGPTVAEWKSDKGRGKLERLKFLCDELHLAEGRIQA</sequence>
<name>X1IQ39_9ZZZZ</name>
<dbReference type="InterPro" id="IPR054024">
    <property type="entry name" value="DUF6946"/>
</dbReference>
<protein>
    <recommendedName>
        <fullName evidence="1">DUF6946 domain-containing protein</fullName>
    </recommendedName>
</protein>